<sequence length="376" mass="43384">MVPDPVQIQVSRMDGDHQRTRNQQVMVHTRLSSPTLMVLPSPDNPVRMDIARMGTLTRLLDRRVSLLNNSRASHHSSKASHRSSRATLTRTLLLLPLGMYRLRDNRPSSHSSNNRFLVDMGLSRRADTRGFSRMCRILNKDRRLILLNSSNSSSNRLYRVSLSRCSSNNRFSSPFSRSKFRRNNLCQFSNNLLLCNSPSRFSSSRSSRFSCNLSQFNNNNLSRSSNNLSRSSNNLSRSSNNLSRSSSNQFNRCINNRYLNSKNNSLSRRSFRPNLSGALHPLLTPIAPLLSLRHMAKFSFSLNRNHKGNNNHTRHSRCNLNPNPRLRRNLNLNHSSSRNHNSRSRGRLRSFMMRRIRMRTRMCRRGHSIMLRAVGI</sequence>
<reference evidence="3" key="2">
    <citation type="submission" date="2015-01" db="EMBL/GenBank/DDBJ databases">
        <title>Evolutionary Origins and Diversification of the Mycorrhizal Mutualists.</title>
        <authorList>
            <consortium name="DOE Joint Genome Institute"/>
            <consortium name="Mycorrhizal Genomics Consortium"/>
            <person name="Kohler A."/>
            <person name="Kuo A."/>
            <person name="Nagy L.G."/>
            <person name="Floudas D."/>
            <person name="Copeland A."/>
            <person name="Barry K.W."/>
            <person name="Cichocki N."/>
            <person name="Veneault-Fourrey C."/>
            <person name="LaButti K."/>
            <person name="Lindquist E.A."/>
            <person name="Lipzen A."/>
            <person name="Lundell T."/>
            <person name="Morin E."/>
            <person name="Murat C."/>
            <person name="Riley R."/>
            <person name="Ohm R."/>
            <person name="Sun H."/>
            <person name="Tunlid A."/>
            <person name="Henrissat B."/>
            <person name="Grigoriev I.V."/>
            <person name="Hibbett D.S."/>
            <person name="Martin F."/>
        </authorList>
    </citation>
    <scope>NUCLEOTIDE SEQUENCE [LARGE SCALE GENOMIC DNA]</scope>
    <source>
        <strain evidence="3">h7</strain>
    </source>
</reference>
<name>A0A0C2YBG0_HEBCY</name>
<proteinExistence type="predicted"/>
<protein>
    <submittedName>
        <fullName evidence="2">Uncharacterized protein</fullName>
    </submittedName>
</protein>
<dbReference type="HOGENOM" id="CLU_735778_0_0_1"/>
<dbReference type="AlphaFoldDB" id="A0A0C2YBG0"/>
<accession>A0A0C2YBG0</accession>
<evidence type="ECO:0000256" key="1">
    <source>
        <dbReference type="SAM" id="MobiDB-lite"/>
    </source>
</evidence>
<evidence type="ECO:0000313" key="2">
    <source>
        <dbReference type="EMBL" id="KIM38362.1"/>
    </source>
</evidence>
<organism evidence="2 3">
    <name type="scientific">Hebeloma cylindrosporum</name>
    <dbReference type="NCBI Taxonomy" id="76867"/>
    <lineage>
        <taxon>Eukaryota</taxon>
        <taxon>Fungi</taxon>
        <taxon>Dikarya</taxon>
        <taxon>Basidiomycota</taxon>
        <taxon>Agaricomycotina</taxon>
        <taxon>Agaricomycetes</taxon>
        <taxon>Agaricomycetidae</taxon>
        <taxon>Agaricales</taxon>
        <taxon>Agaricineae</taxon>
        <taxon>Hymenogastraceae</taxon>
        <taxon>Hebeloma</taxon>
    </lineage>
</organism>
<keyword evidence="3" id="KW-1185">Reference proteome</keyword>
<dbReference type="EMBL" id="KN831791">
    <property type="protein sequence ID" value="KIM38362.1"/>
    <property type="molecule type" value="Genomic_DNA"/>
</dbReference>
<evidence type="ECO:0000313" key="3">
    <source>
        <dbReference type="Proteomes" id="UP000053424"/>
    </source>
</evidence>
<dbReference type="Proteomes" id="UP000053424">
    <property type="component" value="Unassembled WGS sequence"/>
</dbReference>
<feature type="region of interest" description="Disordered" evidence="1">
    <location>
        <begin position="222"/>
        <end position="248"/>
    </location>
</feature>
<reference evidence="2 3" key="1">
    <citation type="submission" date="2014-04" db="EMBL/GenBank/DDBJ databases">
        <authorList>
            <consortium name="DOE Joint Genome Institute"/>
            <person name="Kuo A."/>
            <person name="Gay G."/>
            <person name="Dore J."/>
            <person name="Kohler A."/>
            <person name="Nagy L.G."/>
            <person name="Floudas D."/>
            <person name="Copeland A."/>
            <person name="Barry K.W."/>
            <person name="Cichocki N."/>
            <person name="Veneault-Fourrey C."/>
            <person name="LaButti K."/>
            <person name="Lindquist E.A."/>
            <person name="Lipzen A."/>
            <person name="Lundell T."/>
            <person name="Morin E."/>
            <person name="Murat C."/>
            <person name="Sun H."/>
            <person name="Tunlid A."/>
            <person name="Henrissat B."/>
            <person name="Grigoriev I.V."/>
            <person name="Hibbett D.S."/>
            <person name="Martin F."/>
            <person name="Nordberg H.P."/>
            <person name="Cantor M.N."/>
            <person name="Hua S.X."/>
        </authorList>
    </citation>
    <scope>NUCLEOTIDE SEQUENCE [LARGE SCALE GENOMIC DNA]</scope>
    <source>
        <strain evidence="3">h7</strain>
    </source>
</reference>
<gene>
    <name evidence="2" type="ORF">M413DRAFT_244890</name>
</gene>